<proteinExistence type="predicted"/>
<reference evidence="2" key="1">
    <citation type="journal article" date="2019" name="Int. J. Syst. Evol. Microbiol.">
        <title>The Global Catalogue of Microorganisms (GCM) 10K type strain sequencing project: providing services to taxonomists for standard genome sequencing and annotation.</title>
        <authorList>
            <consortium name="The Broad Institute Genomics Platform"/>
            <consortium name="The Broad Institute Genome Sequencing Center for Infectious Disease"/>
            <person name="Wu L."/>
            <person name="Ma J."/>
        </authorList>
    </citation>
    <scope>NUCLEOTIDE SEQUENCE [LARGE SCALE GENOMIC DNA]</scope>
    <source>
        <strain evidence="2">JCM 15933</strain>
    </source>
</reference>
<gene>
    <name evidence="1" type="ORF">GCM10009827_087160</name>
</gene>
<name>A0ABP4MZL2_9ACTN</name>
<protein>
    <submittedName>
        <fullName evidence="1">Uncharacterized protein</fullName>
    </submittedName>
</protein>
<comment type="caution">
    <text evidence="1">The sequence shown here is derived from an EMBL/GenBank/DDBJ whole genome shotgun (WGS) entry which is preliminary data.</text>
</comment>
<organism evidence="1 2">
    <name type="scientific">Dactylosporangium maewongense</name>
    <dbReference type="NCBI Taxonomy" id="634393"/>
    <lineage>
        <taxon>Bacteria</taxon>
        <taxon>Bacillati</taxon>
        <taxon>Actinomycetota</taxon>
        <taxon>Actinomycetes</taxon>
        <taxon>Micromonosporales</taxon>
        <taxon>Micromonosporaceae</taxon>
        <taxon>Dactylosporangium</taxon>
    </lineage>
</organism>
<evidence type="ECO:0000313" key="1">
    <source>
        <dbReference type="EMBL" id="GAA1553021.1"/>
    </source>
</evidence>
<accession>A0ABP4MZL2</accession>
<evidence type="ECO:0000313" key="2">
    <source>
        <dbReference type="Proteomes" id="UP001501470"/>
    </source>
</evidence>
<dbReference type="EMBL" id="BAAAQD010000023">
    <property type="protein sequence ID" value="GAA1553021.1"/>
    <property type="molecule type" value="Genomic_DNA"/>
</dbReference>
<sequence length="275" mass="29953">MRVIERRIFGLTRTLRAAAAGDVQRILMSADPGEDPSYTWRDDERRVAVVVSVIDADHCQVALLDGGRWHDLVDSDDPTLAWVSLTGTPGVVPLASILPCRFAVDALETVTIGAGFDQLRATRRWRPAPAWVGDRRGYLLRDLVEVLWDAAGSLPVDEPEATAGPVGLRHLALLRRLHDRAMGGGLDAVLAEFPPDRLDAAARAADYLGLPDLRAVLRDADDDAYERLASPDGEDAGAIRAAVQRKLDAAPWEFGVTDVPGRAITEFLADPERVR</sequence>
<keyword evidence="2" id="KW-1185">Reference proteome</keyword>
<dbReference type="Proteomes" id="UP001501470">
    <property type="component" value="Unassembled WGS sequence"/>
</dbReference>